<keyword evidence="2" id="KW-1185">Reference proteome</keyword>
<sequence>MGQKVKSADAAVIGKVPSVEHARMTRPVRPNLGAGALTSYGFAIQAAIGRRPMRYLVGRRFIDHSAVTALFVLQPQILAGSHVWITEDSARRECDVETHIPTMRNSVRLVERYLFDCLPLTDIGYLDLMAWRYPGLGATPEDVEVDMSWSRWPAAEPRCYLGPVTTPGLTVTEAVDHETGMVVARAVERLRQPLRRWEVVEMGGPEVGGLPERVRASRVRNGGWTDFRRVGEPVPVPQEAFDAGPARLRETLERGLSGKAA</sequence>
<proteinExistence type="predicted"/>
<comment type="caution">
    <text evidence="1">The sequence shown here is derived from an EMBL/GenBank/DDBJ whole genome shotgun (WGS) entry which is preliminary data.</text>
</comment>
<evidence type="ECO:0000313" key="2">
    <source>
        <dbReference type="Proteomes" id="UP000546324"/>
    </source>
</evidence>
<accession>A0A7X0KXS1</accession>
<dbReference type="Proteomes" id="UP000546324">
    <property type="component" value="Unassembled WGS sequence"/>
</dbReference>
<name>A0A7X0KXS1_9ACTN</name>
<protein>
    <submittedName>
        <fullName evidence="1">Uncharacterized protein</fullName>
    </submittedName>
</protein>
<dbReference type="RefSeq" id="WP_185024267.1">
    <property type="nucleotide sequence ID" value="NZ_JACHMQ010000001.1"/>
</dbReference>
<gene>
    <name evidence="1" type="ORF">BKA00_001549</name>
</gene>
<evidence type="ECO:0000313" key="1">
    <source>
        <dbReference type="EMBL" id="MBB6394635.1"/>
    </source>
</evidence>
<organism evidence="1 2">
    <name type="scientific">Actinomadura coerulea</name>
    <dbReference type="NCBI Taxonomy" id="46159"/>
    <lineage>
        <taxon>Bacteria</taxon>
        <taxon>Bacillati</taxon>
        <taxon>Actinomycetota</taxon>
        <taxon>Actinomycetes</taxon>
        <taxon>Streptosporangiales</taxon>
        <taxon>Thermomonosporaceae</taxon>
        <taxon>Actinomadura</taxon>
    </lineage>
</organism>
<dbReference type="AlphaFoldDB" id="A0A7X0KXS1"/>
<reference evidence="1 2" key="1">
    <citation type="submission" date="2020-08" db="EMBL/GenBank/DDBJ databases">
        <title>Sequencing the genomes of 1000 actinobacteria strains.</title>
        <authorList>
            <person name="Klenk H.-P."/>
        </authorList>
    </citation>
    <scope>NUCLEOTIDE SEQUENCE [LARGE SCALE GENOMIC DNA]</scope>
    <source>
        <strain evidence="1 2">DSM 43675</strain>
    </source>
</reference>
<dbReference type="EMBL" id="JACHMQ010000001">
    <property type="protein sequence ID" value="MBB6394635.1"/>
    <property type="molecule type" value="Genomic_DNA"/>
</dbReference>